<reference evidence="1" key="1">
    <citation type="submission" date="2022-02" db="EMBL/GenBank/DDBJ databases">
        <title>Plant Genome Project.</title>
        <authorList>
            <person name="Zhang R.-G."/>
        </authorList>
    </citation>
    <scope>NUCLEOTIDE SEQUENCE</scope>
    <source>
        <strain evidence="1">AT1</strain>
    </source>
</reference>
<name>A0ACC0M9W0_RHOML</name>
<evidence type="ECO:0000313" key="2">
    <source>
        <dbReference type="Proteomes" id="UP001062846"/>
    </source>
</evidence>
<keyword evidence="2" id="KW-1185">Reference proteome</keyword>
<accession>A0ACC0M9W0</accession>
<evidence type="ECO:0000313" key="1">
    <source>
        <dbReference type="EMBL" id="KAI8537745.1"/>
    </source>
</evidence>
<comment type="caution">
    <text evidence="1">The sequence shown here is derived from an EMBL/GenBank/DDBJ whole genome shotgun (WGS) entry which is preliminary data.</text>
</comment>
<sequence length="124" mass="13969">MAGEALLGAAFGVLLDRLASEEFINFFRGRKLDKSLLKKLEVTLLELNKGLNDVEDRQITDRAVKAWLDELKDAVYHAEDLVDEIATDRGSAEQGGSRVPKRQTKFTMLSTTPRTCDLDFHLLF</sequence>
<dbReference type="Proteomes" id="UP001062846">
    <property type="component" value="Chromosome 9"/>
</dbReference>
<gene>
    <name evidence="1" type="ORF">RHMOL_Rhmol09G0048600</name>
</gene>
<dbReference type="EMBL" id="CM046396">
    <property type="protein sequence ID" value="KAI8537745.1"/>
    <property type="molecule type" value="Genomic_DNA"/>
</dbReference>
<proteinExistence type="predicted"/>
<protein>
    <submittedName>
        <fullName evidence="1">Uncharacterized protein</fullName>
    </submittedName>
</protein>
<organism evidence="1 2">
    <name type="scientific">Rhododendron molle</name>
    <name type="common">Chinese azalea</name>
    <name type="synonym">Azalea mollis</name>
    <dbReference type="NCBI Taxonomy" id="49168"/>
    <lineage>
        <taxon>Eukaryota</taxon>
        <taxon>Viridiplantae</taxon>
        <taxon>Streptophyta</taxon>
        <taxon>Embryophyta</taxon>
        <taxon>Tracheophyta</taxon>
        <taxon>Spermatophyta</taxon>
        <taxon>Magnoliopsida</taxon>
        <taxon>eudicotyledons</taxon>
        <taxon>Gunneridae</taxon>
        <taxon>Pentapetalae</taxon>
        <taxon>asterids</taxon>
        <taxon>Ericales</taxon>
        <taxon>Ericaceae</taxon>
        <taxon>Ericoideae</taxon>
        <taxon>Rhodoreae</taxon>
        <taxon>Rhododendron</taxon>
    </lineage>
</organism>